<accession>A0A2P5DCI7</accession>
<evidence type="ECO:0000313" key="2">
    <source>
        <dbReference type="Proteomes" id="UP000237105"/>
    </source>
</evidence>
<dbReference type="AlphaFoldDB" id="A0A2P5DCI7"/>
<organism evidence="1 2">
    <name type="scientific">Parasponia andersonii</name>
    <name type="common">Sponia andersonii</name>
    <dbReference type="NCBI Taxonomy" id="3476"/>
    <lineage>
        <taxon>Eukaryota</taxon>
        <taxon>Viridiplantae</taxon>
        <taxon>Streptophyta</taxon>
        <taxon>Embryophyta</taxon>
        <taxon>Tracheophyta</taxon>
        <taxon>Spermatophyta</taxon>
        <taxon>Magnoliopsida</taxon>
        <taxon>eudicotyledons</taxon>
        <taxon>Gunneridae</taxon>
        <taxon>Pentapetalae</taxon>
        <taxon>rosids</taxon>
        <taxon>fabids</taxon>
        <taxon>Rosales</taxon>
        <taxon>Cannabaceae</taxon>
        <taxon>Parasponia</taxon>
    </lineage>
</organism>
<proteinExistence type="predicted"/>
<gene>
    <name evidence="1" type="ORF">PanWU01x14_077070</name>
</gene>
<dbReference type="Proteomes" id="UP000237105">
    <property type="component" value="Unassembled WGS sequence"/>
</dbReference>
<evidence type="ECO:0000313" key="1">
    <source>
        <dbReference type="EMBL" id="PON70997.1"/>
    </source>
</evidence>
<keyword evidence="2" id="KW-1185">Reference proteome</keyword>
<name>A0A2P5DCI7_PARAD</name>
<dbReference type="EMBL" id="JXTB01000047">
    <property type="protein sequence ID" value="PON70997.1"/>
    <property type="molecule type" value="Genomic_DNA"/>
</dbReference>
<sequence>NYRTVIFVHSCLPQETLCATNTSNFKISLIFQQMRSSSYLAANLLFASSKSHCFMTPLEAPARTSTSAESKATDSTGLVCPDRLCSLRINTTCRLWSVF</sequence>
<feature type="non-terminal residue" evidence="1">
    <location>
        <position position="1"/>
    </location>
</feature>
<reference evidence="2" key="1">
    <citation type="submission" date="2016-06" db="EMBL/GenBank/DDBJ databases">
        <title>Parallel loss of symbiosis genes in relatives of nitrogen-fixing non-legume Parasponia.</title>
        <authorList>
            <person name="Van Velzen R."/>
            <person name="Holmer R."/>
            <person name="Bu F."/>
            <person name="Rutten L."/>
            <person name="Van Zeijl A."/>
            <person name="Liu W."/>
            <person name="Santuari L."/>
            <person name="Cao Q."/>
            <person name="Sharma T."/>
            <person name="Shen D."/>
            <person name="Roswanjaya Y."/>
            <person name="Wardhani T."/>
            <person name="Kalhor M.S."/>
            <person name="Jansen J."/>
            <person name="Van den Hoogen J."/>
            <person name="Gungor B."/>
            <person name="Hartog M."/>
            <person name="Hontelez J."/>
            <person name="Verver J."/>
            <person name="Yang W.-C."/>
            <person name="Schijlen E."/>
            <person name="Repin R."/>
            <person name="Schilthuizen M."/>
            <person name="Schranz E."/>
            <person name="Heidstra R."/>
            <person name="Miyata K."/>
            <person name="Fedorova E."/>
            <person name="Kohlen W."/>
            <person name="Bisseling T."/>
            <person name="Smit S."/>
            <person name="Geurts R."/>
        </authorList>
    </citation>
    <scope>NUCLEOTIDE SEQUENCE [LARGE SCALE GENOMIC DNA]</scope>
    <source>
        <strain evidence="2">cv. WU1-14</strain>
    </source>
</reference>
<protein>
    <submittedName>
        <fullName evidence="1">Uncharacterized protein</fullName>
    </submittedName>
</protein>
<dbReference type="OrthoDB" id="10328943at2759"/>
<comment type="caution">
    <text evidence="1">The sequence shown here is derived from an EMBL/GenBank/DDBJ whole genome shotgun (WGS) entry which is preliminary data.</text>
</comment>